<dbReference type="SUPFAM" id="SSF56300">
    <property type="entry name" value="Metallo-dependent phosphatases"/>
    <property type="match status" value="1"/>
</dbReference>
<dbReference type="EMBL" id="MU151081">
    <property type="protein sequence ID" value="KAF9451735.1"/>
    <property type="molecule type" value="Genomic_DNA"/>
</dbReference>
<protein>
    <submittedName>
        <fullName evidence="6">Endopolyphosphatase</fullName>
    </submittedName>
</protein>
<dbReference type="PANTHER" id="PTHR10340:SF55">
    <property type="entry name" value="ENDOPOLYPHOSPHATASE"/>
    <property type="match status" value="1"/>
</dbReference>
<evidence type="ECO:0000256" key="4">
    <source>
        <dbReference type="SAM" id="SignalP"/>
    </source>
</evidence>
<evidence type="ECO:0000256" key="3">
    <source>
        <dbReference type="SAM" id="MobiDB-lite"/>
    </source>
</evidence>
<gene>
    <name evidence="6" type="ORF">P691DRAFT_757058</name>
</gene>
<evidence type="ECO:0000256" key="2">
    <source>
        <dbReference type="ARBA" id="ARBA00023180"/>
    </source>
</evidence>
<dbReference type="InterPro" id="IPR004843">
    <property type="entry name" value="Calcineurin-like_PHP"/>
</dbReference>
<evidence type="ECO:0000256" key="1">
    <source>
        <dbReference type="ARBA" id="ARBA00022801"/>
    </source>
</evidence>
<dbReference type="Pfam" id="PF00149">
    <property type="entry name" value="Metallophos"/>
    <property type="match status" value="1"/>
</dbReference>
<evidence type="ECO:0000313" key="7">
    <source>
        <dbReference type="Proteomes" id="UP000807342"/>
    </source>
</evidence>
<sequence>MRITISAFIVACSAALVVASPVQAPLQVEHEAGTAITARPKKLHGRFLHITDMHPDPFYTAHSSTKRSCHGKNPKKKQAGYWGTPDAECDSPLRLTNFTLDYLDKHWAGDIDFVVWTGDNARHDEDHQIPRTPSEIFDLNRQVAMRMEKIFLKRGIPVVPSIGNNDIWLLFASNFPHLNVATWQQNIMTPGPNSITNEFVSIWQPFVPFPQRQVFQRGAYYSTEVIPGRVAVISLNSIYFYDSNKAVGGCQYNEREDAGNLEFDWLEVQLKMYRNKNMLVYLSGHIPPSPGMYFPECYVRYVELSLRFQDIILGHLYGHMNVDYFSFVEEIDLEIIPNEDPKPDRAAADGLYETLMSEFAHLPSESDEDKLDGLAAISVAPSVVPNPFVPGFRIFSYNVSSEALVKPTGKRNHGHRRGRRGDKDKHCQEEQYSRSWKCHLDQPWHSDPDAPSRRNQAFTPLGFAQFYMPDIAEANKTHPPHFKLEYLTYELTALHPKGSGDEKFVYPVPVRQLPRSLRDGKKESSKYAPYSMTDLTIGSWVGLGRRLGAEGYGKLRRRFRKYMFVSV</sequence>
<dbReference type="Proteomes" id="UP000807342">
    <property type="component" value="Unassembled WGS sequence"/>
</dbReference>
<dbReference type="AlphaFoldDB" id="A0A9P6C7C2"/>
<dbReference type="OrthoDB" id="348678at2759"/>
<evidence type="ECO:0000259" key="5">
    <source>
        <dbReference type="Pfam" id="PF00149"/>
    </source>
</evidence>
<name>A0A9P6C7C2_9AGAR</name>
<proteinExistence type="predicted"/>
<dbReference type="GO" id="GO:0000324">
    <property type="term" value="C:fungal-type vacuole"/>
    <property type="evidence" value="ECO:0007669"/>
    <property type="project" value="TreeGrafter"/>
</dbReference>
<feature type="region of interest" description="Disordered" evidence="3">
    <location>
        <begin position="406"/>
        <end position="428"/>
    </location>
</feature>
<accession>A0A9P6C7C2</accession>
<dbReference type="PANTHER" id="PTHR10340">
    <property type="entry name" value="SPHINGOMYELIN PHOSPHODIESTERASE"/>
    <property type="match status" value="1"/>
</dbReference>
<organism evidence="6 7">
    <name type="scientific">Macrolepiota fuliginosa MF-IS2</name>
    <dbReference type="NCBI Taxonomy" id="1400762"/>
    <lineage>
        <taxon>Eukaryota</taxon>
        <taxon>Fungi</taxon>
        <taxon>Dikarya</taxon>
        <taxon>Basidiomycota</taxon>
        <taxon>Agaricomycotina</taxon>
        <taxon>Agaricomycetes</taxon>
        <taxon>Agaricomycetidae</taxon>
        <taxon>Agaricales</taxon>
        <taxon>Agaricineae</taxon>
        <taxon>Agaricaceae</taxon>
        <taxon>Macrolepiota</taxon>
    </lineage>
</organism>
<dbReference type="GO" id="GO:0005615">
    <property type="term" value="C:extracellular space"/>
    <property type="evidence" value="ECO:0007669"/>
    <property type="project" value="TreeGrafter"/>
</dbReference>
<dbReference type="GO" id="GO:0008081">
    <property type="term" value="F:phosphoric diester hydrolase activity"/>
    <property type="evidence" value="ECO:0007669"/>
    <property type="project" value="TreeGrafter"/>
</dbReference>
<dbReference type="GO" id="GO:0004309">
    <property type="term" value="F:exopolyphosphatase activity"/>
    <property type="evidence" value="ECO:0007669"/>
    <property type="project" value="TreeGrafter"/>
</dbReference>
<dbReference type="GO" id="GO:0000298">
    <property type="term" value="F:endopolyphosphatase activity"/>
    <property type="evidence" value="ECO:0007669"/>
    <property type="project" value="TreeGrafter"/>
</dbReference>
<comment type="caution">
    <text evidence="6">The sequence shown here is derived from an EMBL/GenBank/DDBJ whole genome shotgun (WGS) entry which is preliminary data.</text>
</comment>
<feature type="compositionally biased region" description="Basic residues" evidence="3">
    <location>
        <begin position="408"/>
        <end position="420"/>
    </location>
</feature>
<feature type="domain" description="Calcineurin-like phosphoesterase" evidence="5">
    <location>
        <begin position="46"/>
        <end position="315"/>
    </location>
</feature>
<keyword evidence="4" id="KW-0732">Signal</keyword>
<dbReference type="GO" id="GO:0006798">
    <property type="term" value="P:polyphosphate catabolic process"/>
    <property type="evidence" value="ECO:0007669"/>
    <property type="project" value="TreeGrafter"/>
</dbReference>
<reference evidence="6" key="1">
    <citation type="submission" date="2020-11" db="EMBL/GenBank/DDBJ databases">
        <authorList>
            <consortium name="DOE Joint Genome Institute"/>
            <person name="Ahrendt S."/>
            <person name="Riley R."/>
            <person name="Andreopoulos W."/>
            <person name="Labutti K."/>
            <person name="Pangilinan J."/>
            <person name="Ruiz-Duenas F.J."/>
            <person name="Barrasa J.M."/>
            <person name="Sanchez-Garcia M."/>
            <person name="Camarero S."/>
            <person name="Miyauchi S."/>
            <person name="Serrano A."/>
            <person name="Linde D."/>
            <person name="Babiker R."/>
            <person name="Drula E."/>
            <person name="Ayuso-Fernandez I."/>
            <person name="Pacheco R."/>
            <person name="Padilla G."/>
            <person name="Ferreira P."/>
            <person name="Barriuso J."/>
            <person name="Kellner H."/>
            <person name="Castanera R."/>
            <person name="Alfaro M."/>
            <person name="Ramirez L."/>
            <person name="Pisabarro A.G."/>
            <person name="Kuo A."/>
            <person name="Tritt A."/>
            <person name="Lipzen A."/>
            <person name="He G."/>
            <person name="Yan M."/>
            <person name="Ng V."/>
            <person name="Cullen D."/>
            <person name="Martin F."/>
            <person name="Rosso M.-N."/>
            <person name="Henrissat B."/>
            <person name="Hibbett D."/>
            <person name="Martinez A.T."/>
            <person name="Grigoriev I.V."/>
        </authorList>
    </citation>
    <scope>NUCLEOTIDE SEQUENCE</scope>
    <source>
        <strain evidence="6">MF-IS2</strain>
    </source>
</reference>
<keyword evidence="1" id="KW-0378">Hydrolase</keyword>
<keyword evidence="2" id="KW-0325">Glycoprotein</keyword>
<evidence type="ECO:0000313" key="6">
    <source>
        <dbReference type="EMBL" id="KAF9451735.1"/>
    </source>
</evidence>
<dbReference type="InterPro" id="IPR029052">
    <property type="entry name" value="Metallo-depent_PP-like"/>
</dbReference>
<feature type="chain" id="PRO_5040222744" evidence="4">
    <location>
        <begin position="20"/>
        <end position="567"/>
    </location>
</feature>
<dbReference type="Gene3D" id="3.60.21.10">
    <property type="match status" value="1"/>
</dbReference>
<feature type="signal peptide" evidence="4">
    <location>
        <begin position="1"/>
        <end position="19"/>
    </location>
</feature>
<keyword evidence="7" id="KW-1185">Reference proteome</keyword>